<dbReference type="RefSeq" id="WP_113616404.1">
    <property type="nucleotide sequence ID" value="NZ_QFFJ01000001.1"/>
</dbReference>
<reference evidence="1 2" key="1">
    <citation type="submission" date="2018-05" db="EMBL/GenBank/DDBJ databases">
        <title>Chitinophaga sp. K3CV102501T nov., isolated from isolated from a monsoon evergreen broad-leaved forest soil.</title>
        <authorList>
            <person name="Lv Y."/>
        </authorList>
    </citation>
    <scope>NUCLEOTIDE SEQUENCE [LARGE SCALE GENOMIC DNA]</scope>
    <source>
        <strain evidence="1 2">GDMCC 1.1325</strain>
    </source>
</reference>
<keyword evidence="2" id="KW-1185">Reference proteome</keyword>
<dbReference type="Gene3D" id="3.90.550.10">
    <property type="entry name" value="Spore Coat Polysaccharide Biosynthesis Protein SpsA, Chain A"/>
    <property type="match status" value="1"/>
</dbReference>
<gene>
    <name evidence="1" type="ORF">DF182_15090</name>
</gene>
<dbReference type="OrthoDB" id="9785375at2"/>
<keyword evidence="1" id="KW-0808">Transferase</keyword>
<evidence type="ECO:0000313" key="1">
    <source>
        <dbReference type="EMBL" id="RBL93818.1"/>
    </source>
</evidence>
<dbReference type="AlphaFoldDB" id="A0A365Y659"/>
<accession>A0A365Y659</accession>
<dbReference type="Proteomes" id="UP000253410">
    <property type="component" value="Unassembled WGS sequence"/>
</dbReference>
<protein>
    <submittedName>
        <fullName evidence="1">Nucleotide-diphospho-sugar transferase</fullName>
    </submittedName>
</protein>
<proteinExistence type="predicted"/>
<dbReference type="GO" id="GO:0016740">
    <property type="term" value="F:transferase activity"/>
    <property type="evidence" value="ECO:0007669"/>
    <property type="project" value="UniProtKB-KW"/>
</dbReference>
<organism evidence="1 2">
    <name type="scientific">Chitinophaga flava</name>
    <dbReference type="NCBI Taxonomy" id="2259036"/>
    <lineage>
        <taxon>Bacteria</taxon>
        <taxon>Pseudomonadati</taxon>
        <taxon>Bacteroidota</taxon>
        <taxon>Chitinophagia</taxon>
        <taxon>Chitinophagales</taxon>
        <taxon>Chitinophagaceae</taxon>
        <taxon>Chitinophaga</taxon>
    </lineage>
</organism>
<dbReference type="InterPro" id="IPR029044">
    <property type="entry name" value="Nucleotide-diphossugar_trans"/>
</dbReference>
<evidence type="ECO:0000313" key="2">
    <source>
        <dbReference type="Proteomes" id="UP000253410"/>
    </source>
</evidence>
<dbReference type="EMBL" id="QFFJ01000001">
    <property type="protein sequence ID" value="RBL93818.1"/>
    <property type="molecule type" value="Genomic_DNA"/>
</dbReference>
<sequence length="308" mass="35555">MTAYKTPILFLIFNRPDVTARVFDVVSKLKPTKLYIAADGPRADKEGEAQLCQQTRDVVSQIDWPCEVAYLYREKNLGCKVAVSTAISWFFEHEEEGIILEDDCLPNATFFRFCETMLAKYRNDTRIMHIGGTNFQNGITRGNASYYFSRLCHVWGWATWKRAWLNYDIQLKDWAEIMSNDLLVSIIPDSKLRRVYKTIFETTAQNKINTWDYQWVYSVWKNNGLSIIPNQNLVSNIGFGQGGTHTMDTDSVFANNATTELTEIKHPEIYLPCLEADEKTLLDSFKYYLSLKGRLMENLGKLKKSLLT</sequence>
<dbReference type="SUPFAM" id="SSF53448">
    <property type="entry name" value="Nucleotide-diphospho-sugar transferases"/>
    <property type="match status" value="1"/>
</dbReference>
<name>A0A365Y659_9BACT</name>
<comment type="caution">
    <text evidence="1">The sequence shown here is derived from an EMBL/GenBank/DDBJ whole genome shotgun (WGS) entry which is preliminary data.</text>
</comment>